<organism evidence="13 14">
    <name type="scientific">Candidatus Moduliflexus flocculans</name>
    <dbReference type="NCBI Taxonomy" id="1499966"/>
    <lineage>
        <taxon>Bacteria</taxon>
        <taxon>Candidatus Moduliflexota</taxon>
        <taxon>Candidatus Moduliflexia</taxon>
        <taxon>Candidatus Moduliflexales</taxon>
        <taxon>Candidatus Moduliflexaceae</taxon>
    </lineage>
</organism>
<feature type="transmembrane region" description="Helical" evidence="10">
    <location>
        <begin position="16"/>
        <end position="38"/>
    </location>
</feature>
<dbReference type="SMART" id="SM00388">
    <property type="entry name" value="HisKA"/>
    <property type="match status" value="1"/>
</dbReference>
<dbReference type="Gene3D" id="2.10.70.100">
    <property type="match status" value="1"/>
</dbReference>
<dbReference type="SMART" id="SM00086">
    <property type="entry name" value="PAC"/>
    <property type="match status" value="1"/>
</dbReference>
<dbReference type="InterPro" id="IPR003661">
    <property type="entry name" value="HisK_dim/P_dom"/>
</dbReference>
<dbReference type="AlphaFoldDB" id="A0A081BN89"/>
<dbReference type="InterPro" id="IPR013656">
    <property type="entry name" value="PAS_4"/>
</dbReference>
<feature type="transmembrane region" description="Helical" evidence="10">
    <location>
        <begin position="145"/>
        <end position="172"/>
    </location>
</feature>
<protein>
    <recommendedName>
        <fullName evidence="2">histidine kinase</fullName>
        <ecNumber evidence="2">2.7.13.3</ecNumber>
    </recommendedName>
</protein>
<accession>A0A081BN89</accession>
<keyword evidence="5" id="KW-0547">Nucleotide-binding</keyword>
<dbReference type="Gene3D" id="3.30.450.20">
    <property type="entry name" value="PAS domain"/>
    <property type="match status" value="1"/>
</dbReference>
<keyword evidence="4" id="KW-0808">Transferase</keyword>
<dbReference type="GO" id="GO:0000155">
    <property type="term" value="F:phosphorelay sensor kinase activity"/>
    <property type="evidence" value="ECO:0007669"/>
    <property type="project" value="InterPro"/>
</dbReference>
<evidence type="ECO:0000256" key="3">
    <source>
        <dbReference type="ARBA" id="ARBA00022553"/>
    </source>
</evidence>
<keyword evidence="14" id="KW-1185">Reference proteome</keyword>
<evidence type="ECO:0000256" key="1">
    <source>
        <dbReference type="ARBA" id="ARBA00000085"/>
    </source>
</evidence>
<keyword evidence="6" id="KW-0418">Kinase</keyword>
<dbReference type="InterPro" id="IPR003594">
    <property type="entry name" value="HATPase_dom"/>
</dbReference>
<keyword evidence="8" id="KW-0902">Two-component regulatory system</keyword>
<keyword evidence="10" id="KW-0472">Membrane</keyword>
<keyword evidence="7" id="KW-0067">ATP-binding</keyword>
<keyword evidence="3" id="KW-0597">Phosphoprotein</keyword>
<feature type="coiled-coil region" evidence="9">
    <location>
        <begin position="345"/>
        <end position="383"/>
    </location>
</feature>
<evidence type="ECO:0000313" key="14">
    <source>
        <dbReference type="Proteomes" id="UP000030700"/>
    </source>
</evidence>
<dbReference type="EC" id="2.7.13.3" evidence="2"/>
<dbReference type="PRINTS" id="PR00344">
    <property type="entry name" value="BCTRLSENSOR"/>
</dbReference>
<proteinExistence type="predicted"/>
<dbReference type="InterPro" id="IPR035965">
    <property type="entry name" value="PAS-like_dom_sf"/>
</dbReference>
<dbReference type="Gene3D" id="3.30.565.10">
    <property type="entry name" value="Histidine kinase-like ATPase, C-terminal domain"/>
    <property type="match status" value="1"/>
</dbReference>
<dbReference type="Pfam" id="PF08448">
    <property type="entry name" value="PAS_4"/>
    <property type="match status" value="1"/>
</dbReference>
<keyword evidence="10" id="KW-0812">Transmembrane</keyword>
<dbReference type="InterPro" id="IPR001610">
    <property type="entry name" value="PAC"/>
</dbReference>
<feature type="domain" description="Histidine kinase" evidence="11">
    <location>
        <begin position="392"/>
        <end position="604"/>
    </location>
</feature>
<dbReference type="Proteomes" id="UP000030700">
    <property type="component" value="Unassembled WGS sequence"/>
</dbReference>
<dbReference type="SMART" id="SM00387">
    <property type="entry name" value="HATPase_c"/>
    <property type="match status" value="1"/>
</dbReference>
<evidence type="ECO:0000256" key="9">
    <source>
        <dbReference type="SAM" id="Coils"/>
    </source>
</evidence>
<dbReference type="InterPro" id="IPR005467">
    <property type="entry name" value="His_kinase_dom"/>
</dbReference>
<dbReference type="InterPro" id="IPR036097">
    <property type="entry name" value="HisK_dim/P_sf"/>
</dbReference>
<dbReference type="PROSITE" id="PS50113">
    <property type="entry name" value="PAC"/>
    <property type="match status" value="1"/>
</dbReference>
<comment type="catalytic activity">
    <reaction evidence="1">
        <text>ATP + protein L-histidine = ADP + protein N-phospho-L-histidine.</text>
        <dbReference type="EC" id="2.7.13.3"/>
    </reaction>
</comment>
<reference evidence="13 14" key="1">
    <citation type="journal article" date="2015" name="PeerJ">
        <title>First genomic representation of candidate bacterial phylum KSB3 points to enhanced environmental sensing as a trigger of wastewater bulking.</title>
        <authorList>
            <person name="Sekiguchi Y."/>
            <person name="Ohashi A."/>
            <person name="Parks D.H."/>
            <person name="Yamauchi T."/>
            <person name="Tyson G.W."/>
            <person name="Hugenholtz P."/>
        </authorList>
    </citation>
    <scope>NUCLEOTIDE SEQUENCE [LARGE SCALE GENOMIC DNA]</scope>
</reference>
<dbReference type="Pfam" id="PF02518">
    <property type="entry name" value="HATPase_c"/>
    <property type="match status" value="1"/>
</dbReference>
<evidence type="ECO:0000256" key="5">
    <source>
        <dbReference type="ARBA" id="ARBA00022741"/>
    </source>
</evidence>
<evidence type="ECO:0000259" key="11">
    <source>
        <dbReference type="PROSITE" id="PS50109"/>
    </source>
</evidence>
<dbReference type="SUPFAM" id="SSF55785">
    <property type="entry name" value="PYP-like sensor domain (PAS domain)"/>
    <property type="match status" value="1"/>
</dbReference>
<evidence type="ECO:0000256" key="10">
    <source>
        <dbReference type="SAM" id="Phobius"/>
    </source>
</evidence>
<dbReference type="HOGENOM" id="CLU_446669_0_0_0"/>
<evidence type="ECO:0000256" key="2">
    <source>
        <dbReference type="ARBA" id="ARBA00012438"/>
    </source>
</evidence>
<dbReference type="InterPro" id="IPR036890">
    <property type="entry name" value="HATPase_C_sf"/>
</dbReference>
<dbReference type="InterPro" id="IPR004358">
    <property type="entry name" value="Sig_transdc_His_kin-like_C"/>
</dbReference>
<dbReference type="PROSITE" id="PS50109">
    <property type="entry name" value="HIS_KIN"/>
    <property type="match status" value="1"/>
</dbReference>
<dbReference type="SUPFAM" id="SSF55874">
    <property type="entry name" value="ATPase domain of HSP90 chaperone/DNA topoisomerase II/histidine kinase"/>
    <property type="match status" value="1"/>
</dbReference>
<dbReference type="NCBIfam" id="TIGR00229">
    <property type="entry name" value="sensory_box"/>
    <property type="match status" value="1"/>
</dbReference>
<evidence type="ECO:0000313" key="13">
    <source>
        <dbReference type="EMBL" id="GAK51855.1"/>
    </source>
</evidence>
<keyword evidence="10" id="KW-1133">Transmembrane helix</keyword>
<dbReference type="PANTHER" id="PTHR43065">
    <property type="entry name" value="SENSOR HISTIDINE KINASE"/>
    <property type="match status" value="1"/>
</dbReference>
<gene>
    <name evidence="13" type="ORF">U14_03101</name>
</gene>
<evidence type="ECO:0000256" key="4">
    <source>
        <dbReference type="ARBA" id="ARBA00022679"/>
    </source>
</evidence>
<dbReference type="SUPFAM" id="SSF47384">
    <property type="entry name" value="Homodimeric domain of signal transducing histidine kinase"/>
    <property type="match status" value="1"/>
</dbReference>
<dbReference type="CDD" id="cd00082">
    <property type="entry name" value="HisKA"/>
    <property type="match status" value="1"/>
</dbReference>
<dbReference type="InterPro" id="IPR000014">
    <property type="entry name" value="PAS"/>
</dbReference>
<dbReference type="Gene3D" id="1.10.287.130">
    <property type="match status" value="1"/>
</dbReference>
<name>A0A081BN89_9BACT</name>
<dbReference type="GO" id="GO:0005524">
    <property type="term" value="F:ATP binding"/>
    <property type="evidence" value="ECO:0007669"/>
    <property type="project" value="UniProtKB-KW"/>
</dbReference>
<evidence type="ECO:0000256" key="8">
    <source>
        <dbReference type="ARBA" id="ARBA00023012"/>
    </source>
</evidence>
<dbReference type="InterPro" id="IPR000700">
    <property type="entry name" value="PAS-assoc_C"/>
</dbReference>
<dbReference type="STRING" id="1499966.U14_03101"/>
<evidence type="ECO:0000256" key="7">
    <source>
        <dbReference type="ARBA" id="ARBA00022840"/>
    </source>
</evidence>
<evidence type="ECO:0000259" key="12">
    <source>
        <dbReference type="PROSITE" id="PS50113"/>
    </source>
</evidence>
<feature type="domain" description="PAC" evidence="12">
    <location>
        <begin position="301"/>
        <end position="354"/>
    </location>
</feature>
<keyword evidence="9" id="KW-0175">Coiled coil</keyword>
<sequence>MSPQHAFHHLYSISRRLTICLVVMAAIVALGTVALLYLKTDAQTEEELRKRADEMTEYLARALEISFWNLDVESMTMISDAFAQNAIVASIVVTDRSGKILYVYQDEPSVAWTERLHPIQHQRQTIGQVRLTFTKQPAQRARYTLLRAMVTTSAMILLVLGGGSGLLVRIFLRKPLQRLNAIVSAYAEGKYTTFEDTPLPYLEFQPFGYVLKRMGVTISEQMKRLQESEERYRKAQAMGHVGNWEYHLQTAHFWGSDEAKRIYGFDPAQSDFSTEAVESCIPERERVHQALIDLIEAEKPYHLEFEIHPRDSSAPRIIVSIAELLRDEQGAPLKVVGVIQDITERKRAEEQIRAHNRLLKEAVQQKQREMEALFERMLRQEKLATIGQISGSIAHELRNSLGAIKQAIYYLKQLARRQQLSAENPKAVRHLDIIETELNTSERVIADLLEISRKKPPKRQFTDLHALLTDVIARCHFPPQIRVAMTMTPASFEIFVDPLKIQQVFLNVLTNAAQAIDGEGAITIHAAQSPESGETTIEIHDTGAGISAEEIQKAFEPLYTTKATGTGLGLPICKEIIESHQGRIMLTSEQGNGATVTIILPNLSSLFNSAA</sequence>
<evidence type="ECO:0000256" key="6">
    <source>
        <dbReference type="ARBA" id="ARBA00022777"/>
    </source>
</evidence>
<dbReference type="PANTHER" id="PTHR43065:SF10">
    <property type="entry name" value="PEROXIDE STRESS-ACTIVATED HISTIDINE KINASE MAK3"/>
    <property type="match status" value="1"/>
</dbReference>
<dbReference type="EMBL" id="DF820457">
    <property type="protein sequence ID" value="GAK51855.1"/>
    <property type="molecule type" value="Genomic_DNA"/>
</dbReference>